<keyword evidence="1" id="KW-1185">Reference proteome</keyword>
<organism evidence="1 2">
    <name type="scientific">Acrobeloides nanus</name>
    <dbReference type="NCBI Taxonomy" id="290746"/>
    <lineage>
        <taxon>Eukaryota</taxon>
        <taxon>Metazoa</taxon>
        <taxon>Ecdysozoa</taxon>
        <taxon>Nematoda</taxon>
        <taxon>Chromadorea</taxon>
        <taxon>Rhabditida</taxon>
        <taxon>Tylenchina</taxon>
        <taxon>Cephalobomorpha</taxon>
        <taxon>Cephaloboidea</taxon>
        <taxon>Cephalobidae</taxon>
        <taxon>Acrobeloides</taxon>
    </lineage>
</organism>
<evidence type="ECO:0000313" key="2">
    <source>
        <dbReference type="WBParaSite" id="ACRNAN_scaffold2901.g7434.t1"/>
    </source>
</evidence>
<sequence length="69" mass="7878">MKNIAMSPETRPILCFTDAAASSSEEVAAKCDKRQFRLELLKFFLEPRLRNTHFFSLLSLHDTCDVDTA</sequence>
<dbReference type="Proteomes" id="UP000887540">
    <property type="component" value="Unplaced"/>
</dbReference>
<protein>
    <submittedName>
        <fullName evidence="2">Uncharacterized protein</fullName>
    </submittedName>
</protein>
<accession>A0A914DLQ6</accession>
<dbReference type="AlphaFoldDB" id="A0A914DLQ6"/>
<reference evidence="2" key="1">
    <citation type="submission" date="2022-11" db="UniProtKB">
        <authorList>
            <consortium name="WormBaseParasite"/>
        </authorList>
    </citation>
    <scope>IDENTIFICATION</scope>
</reference>
<evidence type="ECO:0000313" key="1">
    <source>
        <dbReference type="Proteomes" id="UP000887540"/>
    </source>
</evidence>
<name>A0A914DLQ6_9BILA</name>
<proteinExistence type="predicted"/>
<dbReference type="WBParaSite" id="ACRNAN_scaffold2901.g7434.t1">
    <property type="protein sequence ID" value="ACRNAN_scaffold2901.g7434.t1"/>
    <property type="gene ID" value="ACRNAN_scaffold2901.g7434"/>
</dbReference>